<dbReference type="EMBL" id="JBHSPP010000017">
    <property type="protein sequence ID" value="MFC5707594.1"/>
    <property type="molecule type" value="Genomic_DNA"/>
</dbReference>
<dbReference type="RefSeq" id="WP_082041577.1">
    <property type="nucleotide sequence ID" value="NZ_CDDF01000011.1"/>
</dbReference>
<dbReference type="Proteomes" id="UP001596132">
    <property type="component" value="Unassembled WGS sequence"/>
</dbReference>
<reference evidence="2" key="1">
    <citation type="journal article" date="2019" name="Int. J. Syst. Evol. Microbiol.">
        <title>The Global Catalogue of Microorganisms (GCM) 10K type strain sequencing project: providing services to taxonomists for standard genome sequencing and annotation.</title>
        <authorList>
            <consortium name="The Broad Institute Genomics Platform"/>
            <consortium name="The Broad Institute Genome Sequencing Center for Infectious Disease"/>
            <person name="Wu L."/>
            <person name="Ma J."/>
        </authorList>
    </citation>
    <scope>NUCLEOTIDE SEQUENCE [LARGE SCALE GENOMIC DNA]</scope>
    <source>
        <strain evidence="2">KCTC 15012</strain>
    </source>
</reference>
<protein>
    <submittedName>
        <fullName evidence="1">Uncharacterized protein</fullName>
    </submittedName>
</protein>
<accession>A0ABW0YIP2</accession>
<gene>
    <name evidence="1" type="ORF">ACFPVW_16380</name>
</gene>
<sequence>MTTALRSSETTALSTPGDALQVSARMSVFLAEELLPLMAGIWPASANQLDSNARGVALAWGSLLRGFNAQQIREAVLQLGEEADRQFAPRPAEVRGVIVKACAEPRPMAAARPQISIRACEMAAEVRVFQRERSVPVDTVAKELQQVLAEKACQGVIVTGKVV</sequence>
<proteinExistence type="predicted"/>
<organism evidence="1 2">
    <name type="scientific">Aeromonas eucrenophila</name>
    <dbReference type="NCBI Taxonomy" id="649"/>
    <lineage>
        <taxon>Bacteria</taxon>
        <taxon>Pseudomonadati</taxon>
        <taxon>Pseudomonadota</taxon>
        <taxon>Gammaproteobacteria</taxon>
        <taxon>Aeromonadales</taxon>
        <taxon>Aeromonadaceae</taxon>
        <taxon>Aeromonas</taxon>
    </lineage>
</organism>
<name>A0ABW0YIP2_9GAMM</name>
<evidence type="ECO:0000313" key="2">
    <source>
        <dbReference type="Proteomes" id="UP001596132"/>
    </source>
</evidence>
<comment type="caution">
    <text evidence="1">The sequence shown here is derived from an EMBL/GenBank/DDBJ whole genome shotgun (WGS) entry which is preliminary data.</text>
</comment>
<evidence type="ECO:0000313" key="1">
    <source>
        <dbReference type="EMBL" id="MFC5707594.1"/>
    </source>
</evidence>
<keyword evidence="2" id="KW-1185">Reference proteome</keyword>